<feature type="transmembrane region" description="Helical" evidence="2">
    <location>
        <begin position="74"/>
        <end position="96"/>
    </location>
</feature>
<feature type="transmembrane region" description="Helical" evidence="2">
    <location>
        <begin position="102"/>
        <end position="123"/>
    </location>
</feature>
<dbReference type="STRING" id="656914.SAMN00017405_1254"/>
<feature type="coiled-coil region" evidence="1">
    <location>
        <begin position="125"/>
        <end position="157"/>
    </location>
</feature>
<keyword evidence="2" id="KW-0812">Transmembrane</keyword>
<gene>
    <name evidence="3" type="ORF">SAMN00017405_1254</name>
</gene>
<keyword evidence="1" id="KW-0175">Coiled coil</keyword>
<organism evidence="3 4">
    <name type="scientific">Desulfonispora thiosulfatigenes DSM 11270</name>
    <dbReference type="NCBI Taxonomy" id="656914"/>
    <lineage>
        <taxon>Bacteria</taxon>
        <taxon>Bacillati</taxon>
        <taxon>Bacillota</taxon>
        <taxon>Clostridia</taxon>
        <taxon>Eubacteriales</taxon>
        <taxon>Peptococcaceae</taxon>
        <taxon>Desulfonispora</taxon>
    </lineage>
</organism>
<dbReference type="RefSeq" id="WP_084052644.1">
    <property type="nucleotide sequence ID" value="NZ_FWWT01000013.1"/>
</dbReference>
<dbReference type="Proteomes" id="UP000192731">
    <property type="component" value="Unassembled WGS sequence"/>
</dbReference>
<keyword evidence="4" id="KW-1185">Reference proteome</keyword>
<feature type="transmembrane region" description="Helical" evidence="2">
    <location>
        <begin position="34"/>
        <end position="53"/>
    </location>
</feature>
<proteinExistence type="predicted"/>
<evidence type="ECO:0000313" key="3">
    <source>
        <dbReference type="EMBL" id="SMB87211.1"/>
    </source>
</evidence>
<dbReference type="EMBL" id="FWWT01000013">
    <property type="protein sequence ID" value="SMB87211.1"/>
    <property type="molecule type" value="Genomic_DNA"/>
</dbReference>
<evidence type="ECO:0000313" key="4">
    <source>
        <dbReference type="Proteomes" id="UP000192731"/>
    </source>
</evidence>
<dbReference type="AlphaFoldDB" id="A0A1W1V2G0"/>
<evidence type="ECO:0000256" key="2">
    <source>
        <dbReference type="SAM" id="Phobius"/>
    </source>
</evidence>
<protein>
    <submittedName>
        <fullName evidence="3">Uncharacterized protein</fullName>
    </submittedName>
</protein>
<keyword evidence="2" id="KW-0472">Membrane</keyword>
<reference evidence="3 4" key="1">
    <citation type="submission" date="2017-04" db="EMBL/GenBank/DDBJ databases">
        <authorList>
            <person name="Afonso C.L."/>
            <person name="Miller P.J."/>
            <person name="Scott M.A."/>
            <person name="Spackman E."/>
            <person name="Goraichik I."/>
            <person name="Dimitrov K.M."/>
            <person name="Suarez D.L."/>
            <person name="Swayne D.E."/>
        </authorList>
    </citation>
    <scope>NUCLEOTIDE SEQUENCE [LARGE SCALE GENOMIC DNA]</scope>
    <source>
        <strain evidence="3 4">DSM 11270</strain>
    </source>
</reference>
<keyword evidence="2" id="KW-1133">Transmembrane helix</keyword>
<accession>A0A1W1V2G0</accession>
<feature type="transmembrane region" description="Helical" evidence="2">
    <location>
        <begin position="9"/>
        <end position="28"/>
    </location>
</feature>
<name>A0A1W1V2G0_DESTI</name>
<sequence>MNIANILRSIYSLILILGGILCLTMDYLQTSGKSLFFIFALFIVRGGYELNKVRKNKASDIWEEFLYIHRSKLLIFYYLFQLIFVIVGIVSININYQDQLSLTGYLIGLSFIIFGFLGLTDIYRYIKYTEKMQQQEIELKRENINNSENNKNITNNKNKDIIEIKEKYREKRRNEIKENIKNRLQITNKLKLKNRFKINNKKYLKNLQKNKLKPQSLSKIGEKEIGLNNKEINNKNSNKTDVDNLIKYDKFKTTNHNSLNVKNTEIQAASNEKIIDFSEMKKAREQGKKEQQEKGLL</sequence>
<evidence type="ECO:0000256" key="1">
    <source>
        <dbReference type="SAM" id="Coils"/>
    </source>
</evidence>